<dbReference type="AlphaFoldDB" id="A0A0K0EW29"/>
<evidence type="ECO:0000313" key="3">
    <source>
        <dbReference type="WBParaSite" id="SVE_0072800.1"/>
    </source>
</evidence>
<organism evidence="2 3">
    <name type="scientific">Strongyloides venezuelensis</name>
    <name type="common">Threadworm</name>
    <dbReference type="NCBI Taxonomy" id="75913"/>
    <lineage>
        <taxon>Eukaryota</taxon>
        <taxon>Metazoa</taxon>
        <taxon>Ecdysozoa</taxon>
        <taxon>Nematoda</taxon>
        <taxon>Chromadorea</taxon>
        <taxon>Rhabditida</taxon>
        <taxon>Tylenchina</taxon>
        <taxon>Panagrolaimomorpha</taxon>
        <taxon>Strongyloidoidea</taxon>
        <taxon>Strongyloididae</taxon>
        <taxon>Strongyloides</taxon>
    </lineage>
</organism>
<sequence length="183" mass="21563">MVLTEDKSNLQVAEEKDNRHTETVAQLLKLKSNLNSVVFQRFKEKVTDEQLDEALKDMTELSEFFEKLLQESGYEKRPFRRRHFNNGYKRNYYNKKRNNKNDNDGSKEPKANDNTEDNNKENDSNGQKEQDNNKRNYRRNFGRFGNKKNSKGPRGEGNVKYRDDVKREANVNTKNDGSSTKEN</sequence>
<feature type="compositionally biased region" description="Polar residues" evidence="1">
    <location>
        <begin position="170"/>
        <end position="183"/>
    </location>
</feature>
<feature type="compositionally biased region" description="Basic and acidic residues" evidence="1">
    <location>
        <begin position="99"/>
        <end position="134"/>
    </location>
</feature>
<feature type="compositionally biased region" description="Basic and acidic residues" evidence="1">
    <location>
        <begin position="153"/>
        <end position="169"/>
    </location>
</feature>
<accession>A0A0K0EW29</accession>
<reference evidence="3" key="2">
    <citation type="submission" date="2015-08" db="UniProtKB">
        <authorList>
            <consortium name="WormBaseParasite"/>
        </authorList>
    </citation>
    <scope>IDENTIFICATION</scope>
</reference>
<protein>
    <submittedName>
        <fullName evidence="3">DUF4476 domain-containing protein</fullName>
    </submittedName>
</protein>
<evidence type="ECO:0000313" key="2">
    <source>
        <dbReference type="Proteomes" id="UP000035680"/>
    </source>
</evidence>
<feature type="region of interest" description="Disordered" evidence="1">
    <location>
        <begin position="80"/>
        <end position="183"/>
    </location>
</feature>
<evidence type="ECO:0000256" key="1">
    <source>
        <dbReference type="SAM" id="MobiDB-lite"/>
    </source>
</evidence>
<dbReference type="Proteomes" id="UP000035680">
    <property type="component" value="Unassembled WGS sequence"/>
</dbReference>
<keyword evidence="2" id="KW-1185">Reference proteome</keyword>
<dbReference type="WBParaSite" id="SVE_0072800.1">
    <property type="protein sequence ID" value="SVE_0072800.1"/>
    <property type="gene ID" value="SVE_0072800"/>
</dbReference>
<proteinExistence type="predicted"/>
<feature type="compositionally biased region" description="Basic residues" evidence="1">
    <location>
        <begin position="135"/>
        <end position="151"/>
    </location>
</feature>
<name>A0A0K0EW29_STRVS</name>
<reference evidence="2" key="1">
    <citation type="submission" date="2014-07" db="EMBL/GenBank/DDBJ databases">
        <authorList>
            <person name="Martin A.A"/>
            <person name="De Silva N."/>
        </authorList>
    </citation>
    <scope>NUCLEOTIDE SEQUENCE</scope>
</reference>